<dbReference type="Gene3D" id="2.30.29.30">
    <property type="entry name" value="Pleckstrin-homology domain (PH domain)/Phosphotyrosine-binding domain (PTB)"/>
    <property type="match status" value="1"/>
</dbReference>
<evidence type="ECO:0000313" key="3">
    <source>
        <dbReference type="EMBL" id="KAI1700770.1"/>
    </source>
</evidence>
<proteinExistence type="predicted"/>
<dbReference type="InterPro" id="IPR001849">
    <property type="entry name" value="PH_domain"/>
</dbReference>
<evidence type="ECO:0000259" key="2">
    <source>
        <dbReference type="PROSITE" id="PS50003"/>
    </source>
</evidence>
<dbReference type="PROSITE" id="PS50003">
    <property type="entry name" value="PH_DOMAIN"/>
    <property type="match status" value="1"/>
</dbReference>
<gene>
    <name evidence="3" type="ORF">DdX_16520</name>
</gene>
<keyword evidence="4" id="KW-1185">Reference proteome</keyword>
<dbReference type="Proteomes" id="UP001201812">
    <property type="component" value="Unassembled WGS sequence"/>
</dbReference>
<feature type="region of interest" description="Disordered" evidence="1">
    <location>
        <begin position="97"/>
        <end position="165"/>
    </location>
</feature>
<feature type="compositionally biased region" description="Low complexity" evidence="1">
    <location>
        <begin position="47"/>
        <end position="81"/>
    </location>
</feature>
<evidence type="ECO:0000256" key="1">
    <source>
        <dbReference type="SAM" id="MobiDB-lite"/>
    </source>
</evidence>
<evidence type="ECO:0000313" key="4">
    <source>
        <dbReference type="Proteomes" id="UP001201812"/>
    </source>
</evidence>
<dbReference type="EMBL" id="JAKKPZ010000135">
    <property type="protein sequence ID" value="KAI1700770.1"/>
    <property type="molecule type" value="Genomic_DNA"/>
</dbReference>
<feature type="region of interest" description="Disordered" evidence="1">
    <location>
        <begin position="46"/>
        <end position="81"/>
    </location>
</feature>
<dbReference type="AlphaFoldDB" id="A0AAD4MTF2"/>
<feature type="compositionally biased region" description="Polar residues" evidence="1">
    <location>
        <begin position="113"/>
        <end position="133"/>
    </location>
</feature>
<protein>
    <submittedName>
        <fullName evidence="3">PH domain-containing protein</fullName>
    </submittedName>
</protein>
<accession>A0AAD4MTF2</accession>
<feature type="compositionally biased region" description="Low complexity" evidence="1">
    <location>
        <begin position="100"/>
        <end position="112"/>
    </location>
</feature>
<comment type="caution">
    <text evidence="3">The sequence shown here is derived from an EMBL/GenBank/DDBJ whole genome shotgun (WGS) entry which is preliminary data.</text>
</comment>
<name>A0AAD4MTF2_9BILA</name>
<feature type="domain" description="PH" evidence="2">
    <location>
        <begin position="170"/>
        <end position="281"/>
    </location>
</feature>
<dbReference type="SUPFAM" id="SSF50729">
    <property type="entry name" value="PH domain-like"/>
    <property type="match status" value="1"/>
</dbReference>
<organism evidence="3 4">
    <name type="scientific">Ditylenchus destructor</name>
    <dbReference type="NCBI Taxonomy" id="166010"/>
    <lineage>
        <taxon>Eukaryota</taxon>
        <taxon>Metazoa</taxon>
        <taxon>Ecdysozoa</taxon>
        <taxon>Nematoda</taxon>
        <taxon>Chromadorea</taxon>
        <taxon>Rhabditida</taxon>
        <taxon>Tylenchina</taxon>
        <taxon>Tylenchomorpha</taxon>
        <taxon>Sphaerularioidea</taxon>
        <taxon>Anguinidae</taxon>
        <taxon>Anguininae</taxon>
        <taxon>Ditylenchus</taxon>
    </lineage>
</organism>
<sequence>MVHGSFKVRASFSRVFVNCQAATTGAFDLLSSIGVGGGGGSQTCAITAPSHHTGTTATTTPRTNTTSSSSGSQSGRQRKASAGGFLGALAASFSGGGTSSSGSTASSNLNGAPNSQQGISQAVNSSGGLQSNPLGRGSPVGSFGSSDSASVRRMSTSSLKSQRPVRTPEDVIYEGWLMKRGEHIRNWRQRYFVLFKDGALLGFKAKPEGGNFQEPLNDFTVKDVQWDQNICTIGPPSFYGVTARLSKTNLPLLATLPRHWGYPASGPNKSAADSITKTTTP</sequence>
<feature type="compositionally biased region" description="Polar residues" evidence="1">
    <location>
        <begin position="143"/>
        <end position="161"/>
    </location>
</feature>
<dbReference type="InterPro" id="IPR011993">
    <property type="entry name" value="PH-like_dom_sf"/>
</dbReference>
<dbReference type="Pfam" id="PF00169">
    <property type="entry name" value="PH"/>
    <property type="match status" value="1"/>
</dbReference>
<reference evidence="3" key="1">
    <citation type="submission" date="2022-01" db="EMBL/GenBank/DDBJ databases">
        <title>Genome Sequence Resource for Two Populations of Ditylenchus destructor, the Migratory Endoparasitic Phytonematode.</title>
        <authorList>
            <person name="Zhang H."/>
            <person name="Lin R."/>
            <person name="Xie B."/>
        </authorList>
    </citation>
    <scope>NUCLEOTIDE SEQUENCE</scope>
    <source>
        <strain evidence="3">BazhouSP</strain>
    </source>
</reference>